<keyword evidence="3" id="KW-1185">Reference proteome</keyword>
<sequence>MASILQSVSQTRVDDIVNTQELLAERISIALDPEFALDSDIDERTLESLRREVNALKQRTERPDVRELLTRHGKAEAIRNGLHVMKVQLQDPREAGESDDLDFPSAIPGSSSRPTIRQPSVIHAGLNRTSSAGPSSSSGRTLVDADLEPASGPQRRTPSTRVKRDESNTIPRRRLTLPSDCQNFDVVFLPFKSDCPVKLPDQALCMALHGLKSLGLHFHVRLPRQGSVQKYLDCQVKSFCEDQQITLESGVATGITDWVLMKRTGKKATLEAAVLTPYDFTVATLAGSKLLPALPNYLSDDGGRKLLMIAPVFGNLSGAITLEQTTQMGHRCHISRFQAAVENVKEYECSCANISASASAQGSQPAAAGRTLA</sequence>
<dbReference type="EMBL" id="JARJCN010000036">
    <property type="protein sequence ID" value="KAJ7084792.1"/>
    <property type="molecule type" value="Genomic_DNA"/>
</dbReference>
<dbReference type="Proteomes" id="UP001222325">
    <property type="component" value="Unassembled WGS sequence"/>
</dbReference>
<evidence type="ECO:0000313" key="3">
    <source>
        <dbReference type="Proteomes" id="UP001222325"/>
    </source>
</evidence>
<organism evidence="2 3">
    <name type="scientific">Mycena belliarum</name>
    <dbReference type="NCBI Taxonomy" id="1033014"/>
    <lineage>
        <taxon>Eukaryota</taxon>
        <taxon>Fungi</taxon>
        <taxon>Dikarya</taxon>
        <taxon>Basidiomycota</taxon>
        <taxon>Agaricomycotina</taxon>
        <taxon>Agaricomycetes</taxon>
        <taxon>Agaricomycetidae</taxon>
        <taxon>Agaricales</taxon>
        <taxon>Marasmiineae</taxon>
        <taxon>Mycenaceae</taxon>
        <taxon>Mycena</taxon>
    </lineage>
</organism>
<reference evidence="2" key="1">
    <citation type="submission" date="2023-03" db="EMBL/GenBank/DDBJ databases">
        <title>Massive genome expansion in bonnet fungi (Mycena s.s.) driven by repeated elements and novel gene families across ecological guilds.</title>
        <authorList>
            <consortium name="Lawrence Berkeley National Laboratory"/>
            <person name="Harder C.B."/>
            <person name="Miyauchi S."/>
            <person name="Viragh M."/>
            <person name="Kuo A."/>
            <person name="Thoen E."/>
            <person name="Andreopoulos B."/>
            <person name="Lu D."/>
            <person name="Skrede I."/>
            <person name="Drula E."/>
            <person name="Henrissat B."/>
            <person name="Morin E."/>
            <person name="Kohler A."/>
            <person name="Barry K."/>
            <person name="LaButti K."/>
            <person name="Morin E."/>
            <person name="Salamov A."/>
            <person name="Lipzen A."/>
            <person name="Mereny Z."/>
            <person name="Hegedus B."/>
            <person name="Baldrian P."/>
            <person name="Stursova M."/>
            <person name="Weitz H."/>
            <person name="Taylor A."/>
            <person name="Grigoriev I.V."/>
            <person name="Nagy L.G."/>
            <person name="Martin F."/>
            <person name="Kauserud H."/>
        </authorList>
    </citation>
    <scope>NUCLEOTIDE SEQUENCE</scope>
    <source>
        <strain evidence="2">CBHHK173m</strain>
    </source>
</reference>
<feature type="region of interest" description="Disordered" evidence="1">
    <location>
        <begin position="94"/>
        <end position="173"/>
    </location>
</feature>
<evidence type="ECO:0000313" key="2">
    <source>
        <dbReference type="EMBL" id="KAJ7084792.1"/>
    </source>
</evidence>
<protein>
    <submittedName>
        <fullName evidence="2">Uncharacterized protein</fullName>
    </submittedName>
</protein>
<feature type="compositionally biased region" description="Polar residues" evidence="1">
    <location>
        <begin position="108"/>
        <end position="118"/>
    </location>
</feature>
<proteinExistence type="predicted"/>
<evidence type="ECO:0000256" key="1">
    <source>
        <dbReference type="SAM" id="MobiDB-lite"/>
    </source>
</evidence>
<gene>
    <name evidence="2" type="ORF">B0H15DRAFT_931923</name>
</gene>
<name>A0AAD6U3V2_9AGAR</name>
<comment type="caution">
    <text evidence="2">The sequence shown here is derived from an EMBL/GenBank/DDBJ whole genome shotgun (WGS) entry which is preliminary data.</text>
</comment>
<dbReference type="AlphaFoldDB" id="A0AAD6U3V2"/>
<accession>A0AAD6U3V2</accession>
<feature type="compositionally biased region" description="Low complexity" evidence="1">
    <location>
        <begin position="130"/>
        <end position="139"/>
    </location>
</feature>